<reference evidence="1 2" key="2">
    <citation type="submission" date="2009-02" db="EMBL/GenBank/DDBJ databases">
        <authorList>
            <person name="Fulton L."/>
            <person name="Clifton S."/>
            <person name="Fulton B."/>
            <person name="Xu J."/>
            <person name="Minx P."/>
            <person name="Pepin K.H."/>
            <person name="Johnson M."/>
            <person name="Bhonagiri V."/>
            <person name="Nash W.E."/>
            <person name="Mardis E.R."/>
            <person name="Wilson R.K."/>
        </authorList>
    </citation>
    <scope>NUCLEOTIDE SEQUENCE [LARGE SCALE GENOMIC DNA]</scope>
    <source>
        <strain evidence="1 2">DSM 20438</strain>
    </source>
</reference>
<comment type="caution">
    <text evidence="1">The sequence shown here is derived from an EMBL/GenBank/DDBJ whole genome shotgun (WGS) entry which is preliminary data.</text>
</comment>
<proteinExistence type="predicted"/>
<dbReference type="EMBL" id="ABXX02000004">
    <property type="protein sequence ID" value="EEG70301.1"/>
    <property type="molecule type" value="Genomic_DNA"/>
</dbReference>
<evidence type="ECO:0000313" key="1">
    <source>
        <dbReference type="EMBL" id="EEG70301.1"/>
    </source>
</evidence>
<accession>C0BUG0</accession>
<evidence type="ECO:0000313" key="2">
    <source>
        <dbReference type="Proteomes" id="UP000003875"/>
    </source>
</evidence>
<dbReference type="eggNOG" id="ENOG5032KS7">
    <property type="taxonomic scope" value="Bacteria"/>
</dbReference>
<protein>
    <submittedName>
        <fullName evidence="1">Uncharacterized protein</fullName>
    </submittedName>
</protein>
<dbReference type="AlphaFoldDB" id="C0BUG0"/>
<sequence length="77" mass="8256">MHQRRTGTTESSPPRAILAYYGGMKFVSLLMVVTLSLTGTPTYAHAAATPVDNNGDISAAKDSNCPTWLQWLCGKGK</sequence>
<name>C0BUG0_BIFPS</name>
<gene>
    <name evidence="1" type="ORF">BIFPSEUDO_04045</name>
</gene>
<reference evidence="1 2" key="1">
    <citation type="submission" date="2009-02" db="EMBL/GenBank/DDBJ databases">
        <title>Draft genome sequence of Bifidobacterium pseudocatenulatum (DSM 20438).</title>
        <authorList>
            <person name="Sudarsanam P."/>
            <person name="Ley R."/>
            <person name="Guruge J."/>
            <person name="Turnbaugh P.J."/>
            <person name="Mahowald M."/>
            <person name="Liep D."/>
            <person name="Gordon J."/>
        </authorList>
    </citation>
    <scope>NUCLEOTIDE SEQUENCE [LARGE SCALE GENOMIC DNA]</scope>
    <source>
        <strain evidence="1 2">DSM 20438</strain>
    </source>
</reference>
<organism evidence="1 2">
    <name type="scientific">Bifidobacterium pseudocatenulatum DSM 20438 = JCM 1200 = LMG 10505</name>
    <dbReference type="NCBI Taxonomy" id="547043"/>
    <lineage>
        <taxon>Bacteria</taxon>
        <taxon>Bacillati</taxon>
        <taxon>Actinomycetota</taxon>
        <taxon>Actinomycetes</taxon>
        <taxon>Bifidobacteriales</taxon>
        <taxon>Bifidobacteriaceae</taxon>
        <taxon>Bifidobacterium</taxon>
    </lineage>
</organism>
<dbReference type="Proteomes" id="UP000003875">
    <property type="component" value="Unassembled WGS sequence"/>
</dbReference>